<sequence>MPRLPQDLNDSNIVLHTRLNAMVSGHGIKVKERLLNSFRVGTSIKHEHIGVAGWRHAFLHQLKQPQRLVSKTVHGVAINHDVPRVDVPVRHIVERPAGVGHGSALGIHLEQLVVDTEVAAERRAKEEVVHLPELLEQLRV</sequence>
<reference evidence="1" key="2">
    <citation type="journal article" date="2015" name="Data Brief">
        <title>Shoot transcriptome of the giant reed, Arundo donax.</title>
        <authorList>
            <person name="Barrero R.A."/>
            <person name="Guerrero F.D."/>
            <person name="Moolhuijzen P."/>
            <person name="Goolsby J.A."/>
            <person name="Tidwell J."/>
            <person name="Bellgard S.E."/>
            <person name="Bellgard M.I."/>
        </authorList>
    </citation>
    <scope>NUCLEOTIDE SEQUENCE</scope>
    <source>
        <tissue evidence="1">Shoot tissue taken approximately 20 cm above the soil surface</tissue>
    </source>
</reference>
<dbReference type="EMBL" id="GBRH01204074">
    <property type="protein sequence ID" value="JAD93821.1"/>
    <property type="molecule type" value="Transcribed_RNA"/>
</dbReference>
<name>A0A0A9E1B0_ARUDO</name>
<protein>
    <submittedName>
        <fullName evidence="1">Uncharacterized protein</fullName>
    </submittedName>
</protein>
<dbReference type="AlphaFoldDB" id="A0A0A9E1B0"/>
<evidence type="ECO:0000313" key="1">
    <source>
        <dbReference type="EMBL" id="JAD93821.1"/>
    </source>
</evidence>
<proteinExistence type="predicted"/>
<organism evidence="1">
    <name type="scientific">Arundo donax</name>
    <name type="common">Giant reed</name>
    <name type="synonym">Donax arundinaceus</name>
    <dbReference type="NCBI Taxonomy" id="35708"/>
    <lineage>
        <taxon>Eukaryota</taxon>
        <taxon>Viridiplantae</taxon>
        <taxon>Streptophyta</taxon>
        <taxon>Embryophyta</taxon>
        <taxon>Tracheophyta</taxon>
        <taxon>Spermatophyta</taxon>
        <taxon>Magnoliopsida</taxon>
        <taxon>Liliopsida</taxon>
        <taxon>Poales</taxon>
        <taxon>Poaceae</taxon>
        <taxon>PACMAD clade</taxon>
        <taxon>Arundinoideae</taxon>
        <taxon>Arundineae</taxon>
        <taxon>Arundo</taxon>
    </lineage>
</organism>
<reference evidence="1" key="1">
    <citation type="submission" date="2014-09" db="EMBL/GenBank/DDBJ databases">
        <authorList>
            <person name="Magalhaes I.L.F."/>
            <person name="Oliveira U."/>
            <person name="Santos F.R."/>
            <person name="Vidigal T.H.D.A."/>
            <person name="Brescovit A.D."/>
            <person name="Santos A.J."/>
        </authorList>
    </citation>
    <scope>NUCLEOTIDE SEQUENCE</scope>
    <source>
        <tissue evidence="1">Shoot tissue taken approximately 20 cm above the soil surface</tissue>
    </source>
</reference>
<accession>A0A0A9E1B0</accession>